<reference evidence="1 2" key="1">
    <citation type="journal article" date="2015" name="Genom Data">
        <title>Draft genome sequence of a multidrug-resistant Chryseobacterium indologenes isolate from Malaysia.</title>
        <authorList>
            <person name="Yu C.Y."/>
            <person name="Ang G.Y."/>
            <person name="Cheng H.J."/>
            <person name="Cheong Y.M."/>
            <person name="Yin W.F."/>
            <person name="Chan K.G."/>
        </authorList>
    </citation>
    <scope>NUCLEOTIDE SEQUENCE [LARGE SCALE GENOMIC DNA]</scope>
    <source>
        <strain evidence="1 2">CI_885</strain>
    </source>
</reference>
<organism evidence="1 2">
    <name type="scientific">Chryseobacterium indologenes</name>
    <name type="common">Flavobacterium indologenes</name>
    <dbReference type="NCBI Taxonomy" id="253"/>
    <lineage>
        <taxon>Bacteria</taxon>
        <taxon>Pseudomonadati</taxon>
        <taxon>Bacteroidota</taxon>
        <taxon>Flavobacteriia</taxon>
        <taxon>Flavobacteriales</taxon>
        <taxon>Weeksellaceae</taxon>
        <taxon>Chryseobacterium group</taxon>
        <taxon>Chryseobacterium</taxon>
    </lineage>
</organism>
<sequence>MVEFVKNINYLTLKMKTLLFSLFCFSISFFYSQDKKPESLYTGENLYIEIPYPAKSVISDKTMKLESYLIEIGAPCNQGQIVTFKVLPGGTLSRQISIAGRSIPTLEITYVSKQGDNEPVKTGKRKIQNLITYEELTKHSTIDNILWIVGMYKNVFIIDKNSNAKKVQIKQFSSL</sequence>
<dbReference type="PATRIC" id="fig|253.9.peg.4029"/>
<proteinExistence type="predicted"/>
<comment type="caution">
    <text evidence="1">The sequence shown here is derived from an EMBL/GenBank/DDBJ whole genome shotgun (WGS) entry which is preliminary data.</text>
</comment>
<reference evidence="2" key="2">
    <citation type="submission" date="2015-09" db="EMBL/GenBank/DDBJ databases">
        <title>Draft genome sequence of a multidrug-resistant Chryseobacterium indologenes isolate from Malaysia.</title>
        <authorList>
            <person name="Yu C.Y."/>
            <person name="Ang G.Y."/>
            <person name="Chan K.-G."/>
        </authorList>
    </citation>
    <scope>NUCLEOTIDE SEQUENCE [LARGE SCALE GENOMIC DNA]</scope>
    <source>
        <strain evidence="2">CI_885</strain>
    </source>
</reference>
<evidence type="ECO:0000313" key="1">
    <source>
        <dbReference type="EMBL" id="KPE51190.1"/>
    </source>
</evidence>
<gene>
    <name evidence="1" type="ORF">AOB46_11015</name>
</gene>
<name>A0A0N0ZVE8_CHRID</name>
<dbReference type="Proteomes" id="UP000037953">
    <property type="component" value="Unassembled WGS sequence"/>
</dbReference>
<evidence type="ECO:0000313" key="2">
    <source>
        <dbReference type="Proteomes" id="UP000037953"/>
    </source>
</evidence>
<protein>
    <submittedName>
        <fullName evidence="1">Uncharacterized protein</fullName>
    </submittedName>
</protein>
<accession>A0A0N0ZVE8</accession>
<dbReference type="AlphaFoldDB" id="A0A0N0ZVE8"/>
<dbReference type="EMBL" id="LJOD01000006">
    <property type="protein sequence ID" value="KPE51190.1"/>
    <property type="molecule type" value="Genomic_DNA"/>
</dbReference>